<evidence type="ECO:0000313" key="1">
    <source>
        <dbReference type="EMBL" id="SUM33957.1"/>
    </source>
</evidence>
<proteinExistence type="predicted"/>
<organism evidence="1 2">
    <name type="scientific">Staphylococcus gallinarum</name>
    <dbReference type="NCBI Taxonomy" id="1293"/>
    <lineage>
        <taxon>Bacteria</taxon>
        <taxon>Bacillati</taxon>
        <taxon>Bacillota</taxon>
        <taxon>Bacilli</taxon>
        <taxon>Bacillales</taxon>
        <taxon>Staphylococcaceae</taxon>
        <taxon>Staphylococcus</taxon>
    </lineage>
</organism>
<keyword evidence="1" id="KW-0645">Protease</keyword>
<dbReference type="EMBL" id="UHDK01000001">
    <property type="protein sequence ID" value="SUM33957.1"/>
    <property type="molecule type" value="Genomic_DNA"/>
</dbReference>
<accession>A0A380FID8</accession>
<name>A0A380FID8_STAGA</name>
<dbReference type="AlphaFoldDB" id="A0A380FID8"/>
<keyword evidence="1" id="KW-0031">Aminopeptidase</keyword>
<dbReference type="Proteomes" id="UP000255277">
    <property type="component" value="Unassembled WGS sequence"/>
</dbReference>
<evidence type="ECO:0000313" key="2">
    <source>
        <dbReference type="Proteomes" id="UP000255277"/>
    </source>
</evidence>
<sequence>MAMIPVENWKNHVANLSKHAEKLQSKQYKALQYISEGTDLEIGLPDGHIWEDATSYTSKGQKICCQYSY</sequence>
<dbReference type="EC" id="3.4.11.-" evidence="1"/>
<protein>
    <submittedName>
        <fullName evidence="1">Leucyl aminopeptidase</fullName>
        <ecNumber evidence="1">3.4.11.-</ecNumber>
    </submittedName>
</protein>
<dbReference type="InterPro" id="IPR000787">
    <property type="entry name" value="Peptidase_M29"/>
</dbReference>
<dbReference type="GO" id="GO:0006508">
    <property type="term" value="P:proteolysis"/>
    <property type="evidence" value="ECO:0007669"/>
    <property type="project" value="InterPro"/>
</dbReference>
<dbReference type="SUPFAM" id="SSF144052">
    <property type="entry name" value="Thermophilic metalloprotease-like"/>
    <property type="match status" value="1"/>
</dbReference>
<gene>
    <name evidence="1" type="primary">pepS_1</name>
    <name evidence="1" type="ORF">NCTC12195_03465</name>
</gene>
<reference evidence="1 2" key="1">
    <citation type="submission" date="2018-06" db="EMBL/GenBank/DDBJ databases">
        <authorList>
            <consortium name="Pathogen Informatics"/>
            <person name="Doyle S."/>
        </authorList>
    </citation>
    <scope>NUCLEOTIDE SEQUENCE [LARGE SCALE GENOMIC DNA]</scope>
    <source>
        <strain evidence="1 2">NCTC12195</strain>
    </source>
</reference>
<dbReference type="GO" id="GO:0004177">
    <property type="term" value="F:aminopeptidase activity"/>
    <property type="evidence" value="ECO:0007669"/>
    <property type="project" value="UniProtKB-KW"/>
</dbReference>
<keyword evidence="1" id="KW-0378">Hydrolase</keyword>
<dbReference type="Pfam" id="PF02073">
    <property type="entry name" value="Peptidase_M29"/>
    <property type="match status" value="1"/>
</dbReference>